<dbReference type="AlphaFoldDB" id="A0A658KA91"/>
<reference evidence="2 3" key="1">
    <citation type="submission" date="2018-08" db="EMBL/GenBank/DDBJ databases">
        <title>Recombination of ecologically and evolutionarily significant loci maintains genetic cohesion in the Pseudomonas syringae species complex.</title>
        <authorList>
            <person name="Dillon M."/>
            <person name="Thakur S."/>
            <person name="Almeida R.N.D."/>
            <person name="Weir B.S."/>
            <person name="Guttman D.S."/>
        </authorList>
    </citation>
    <scope>NUCLEOTIDE SEQUENCE [LARGE SCALE GENOMIC DNA]</scope>
    <source>
        <strain evidence="2 3">ICMP 7847</strain>
    </source>
</reference>
<comment type="caution">
    <text evidence="2">The sequence shown here is derived from an EMBL/GenBank/DDBJ whole genome shotgun (WGS) entry which is preliminary data.</text>
</comment>
<name>A0A658KA91_PSEA0</name>
<keyword evidence="1" id="KW-1133">Transmembrane helix</keyword>
<evidence type="ECO:0000256" key="1">
    <source>
        <dbReference type="SAM" id="Phobius"/>
    </source>
</evidence>
<sequence>MYNLPIKIIVIRIAVGYFYFEETLWARIWISQAWSIEGKDVDLKTREYYVAAAAGLIGGNVSSFVKWGTEIPFPPRTPDRPIPPLEMLDSLGINANQLTYVYSEHMVNYGSALIHQSFSIFFAIFYCLTALRYPRIAVWQGFGFGMLVTLAFHGVLLPMFHWAPPLWELPPAEWASETFGHLLWIWVIEVIRRDLQQRWSPGPG</sequence>
<dbReference type="InterPro" id="IPR009898">
    <property type="entry name" value="DUF1440"/>
</dbReference>
<evidence type="ECO:0000313" key="2">
    <source>
        <dbReference type="EMBL" id="RMS47149.1"/>
    </source>
</evidence>
<proteinExistence type="predicted"/>
<gene>
    <name evidence="2" type="ORF">ALP66_03156</name>
</gene>
<dbReference type="EMBL" id="RBSP01000469">
    <property type="protein sequence ID" value="RMS47149.1"/>
    <property type="molecule type" value="Genomic_DNA"/>
</dbReference>
<dbReference type="Pfam" id="PF07274">
    <property type="entry name" value="DUF1440"/>
    <property type="match status" value="1"/>
</dbReference>
<keyword evidence="1" id="KW-0472">Membrane</keyword>
<feature type="transmembrane region" description="Helical" evidence="1">
    <location>
        <begin position="143"/>
        <end position="162"/>
    </location>
</feature>
<keyword evidence="1" id="KW-0812">Transmembrane</keyword>
<feature type="transmembrane region" description="Helical" evidence="1">
    <location>
        <begin position="112"/>
        <end position="131"/>
    </location>
</feature>
<protein>
    <recommendedName>
        <fullName evidence="4">Integral membrane protein</fullName>
    </recommendedName>
</protein>
<evidence type="ECO:0008006" key="4">
    <source>
        <dbReference type="Google" id="ProtNLM"/>
    </source>
</evidence>
<organism evidence="2 3">
    <name type="scientific">Pseudomonas amygdali pv. photiniae</name>
    <dbReference type="NCBI Taxonomy" id="251724"/>
    <lineage>
        <taxon>Bacteria</taxon>
        <taxon>Pseudomonadati</taxon>
        <taxon>Pseudomonadota</taxon>
        <taxon>Gammaproteobacteria</taxon>
        <taxon>Pseudomonadales</taxon>
        <taxon>Pseudomonadaceae</taxon>
        <taxon>Pseudomonas</taxon>
        <taxon>Pseudomonas amygdali</taxon>
    </lineage>
</organism>
<accession>A0A658KA91</accession>
<dbReference type="Proteomes" id="UP000270873">
    <property type="component" value="Unassembled WGS sequence"/>
</dbReference>
<evidence type="ECO:0000313" key="3">
    <source>
        <dbReference type="Proteomes" id="UP000270873"/>
    </source>
</evidence>